<evidence type="ECO:0000313" key="2">
    <source>
        <dbReference type="EMBL" id="TQV91660.1"/>
    </source>
</evidence>
<protein>
    <submittedName>
        <fullName evidence="2">Leucine Rich Repeat domain-containing protein</fullName>
    </submittedName>
</protein>
<dbReference type="InterPro" id="IPR032675">
    <property type="entry name" value="LRR_dom_sf"/>
</dbReference>
<reference evidence="2 3" key="1">
    <citation type="journal article" date="2019" name="Appl. Microbiol. Biotechnol.">
        <title>Genome sequence of Isaria javanica and comparative genome analysis insights into family S53 peptidase evolution in fungal entomopathogens.</title>
        <authorList>
            <person name="Lin R."/>
            <person name="Zhang X."/>
            <person name="Xin B."/>
            <person name="Zou M."/>
            <person name="Gao Y."/>
            <person name="Qin F."/>
            <person name="Hu Q."/>
            <person name="Xie B."/>
            <person name="Cheng X."/>
        </authorList>
    </citation>
    <scope>NUCLEOTIDE SEQUENCE [LARGE SCALE GENOMIC DNA]</scope>
    <source>
        <strain evidence="2 3">IJ1G</strain>
    </source>
</reference>
<dbReference type="Pfam" id="PF13516">
    <property type="entry name" value="LRR_6"/>
    <property type="match status" value="2"/>
</dbReference>
<name>A0A545VPC1_9HYPO</name>
<sequence>MTSLPSYQEATARADWLGFAAPYIHSADYHALCLVNRHFWKVFAPRLWIDILATARRCGLPPDDDLIWWFDFAFVKLGDVRLSTRGLARILDLRDFANECYQFATDQNSRFLHSLHMALKLLPGINVLLLDNHTEIDPNSLVNLAKTHSSPLLLSISHCSTQLPGTFFTSTSLQKLVYLDISNLPGSVTSMLQPSLLPDLRILKLACRELDDATFVGLAELYRLRLWSLDLSHNRLTDSILQPLVERCFPATSLRSPAHFQVEGKLWASGYGTAIHGPFEFIDESPFSGSFSSRERYHLDAPTYDAQPCLLHGHRQVFRSDGRSALRSDSVDGATRVLSHQSTNYHVEDAYRNSRGITHLNISYNQLSASGVEKLLRTSNGQIEYFACDSTPIVPPHSSSLEFWPSGSLLHGVVGLSHVFRPVYSPNLRSLRIHHSLVTNIPTLTADGFSALARLYIAETCILFRVDKAYPQRFVPDMNPRLSSLTLTCIPRRSVGPLIERLLHFLKLLSIQERAIFEVKNSAGASSWRSPGILRGLRRLRLEFEPDNPGKDTAGGEDLDAEQLMNSGEKGFSFFEDESLHSTRPALEAGSRSARRLGTDGTRATNVGAEPSRNNKEFRTYRDEWNGCGFELQVWAGPLQPDSNPIINEYRRLVLNHDSLCEGVGPASPDQVLAGVPEKSYVFHTAWRAALMPPGELPVPALQDVTGMRDVLGALKEHRATGRAHYEDLQCNRKDGTIRAPPGAPHFFWTGSVEVST</sequence>
<comment type="caution">
    <text evidence="2">The sequence shown here is derived from an EMBL/GenBank/DDBJ whole genome shotgun (WGS) entry which is preliminary data.</text>
</comment>
<dbReference type="OrthoDB" id="5213490at2759"/>
<proteinExistence type="predicted"/>
<dbReference type="InterPro" id="IPR001611">
    <property type="entry name" value="Leu-rich_rpt"/>
</dbReference>
<accession>A0A545VPC1</accession>
<evidence type="ECO:0000313" key="3">
    <source>
        <dbReference type="Proteomes" id="UP000315783"/>
    </source>
</evidence>
<dbReference type="EMBL" id="SPUK01000018">
    <property type="protein sequence ID" value="TQV91660.1"/>
    <property type="molecule type" value="Genomic_DNA"/>
</dbReference>
<dbReference type="SUPFAM" id="SSF52047">
    <property type="entry name" value="RNI-like"/>
    <property type="match status" value="1"/>
</dbReference>
<organism evidence="2 3">
    <name type="scientific">Cordyceps javanica</name>
    <dbReference type="NCBI Taxonomy" id="43265"/>
    <lineage>
        <taxon>Eukaryota</taxon>
        <taxon>Fungi</taxon>
        <taxon>Dikarya</taxon>
        <taxon>Ascomycota</taxon>
        <taxon>Pezizomycotina</taxon>
        <taxon>Sordariomycetes</taxon>
        <taxon>Hypocreomycetidae</taxon>
        <taxon>Hypocreales</taxon>
        <taxon>Cordycipitaceae</taxon>
        <taxon>Cordyceps</taxon>
    </lineage>
</organism>
<dbReference type="AlphaFoldDB" id="A0A545VPC1"/>
<dbReference type="Gene3D" id="3.80.10.10">
    <property type="entry name" value="Ribonuclease Inhibitor"/>
    <property type="match status" value="1"/>
</dbReference>
<keyword evidence="3" id="KW-1185">Reference proteome</keyword>
<gene>
    <name evidence="2" type="ORF">IF1G_09726</name>
</gene>
<evidence type="ECO:0000256" key="1">
    <source>
        <dbReference type="SAM" id="MobiDB-lite"/>
    </source>
</evidence>
<feature type="region of interest" description="Disordered" evidence="1">
    <location>
        <begin position="586"/>
        <end position="611"/>
    </location>
</feature>
<dbReference type="Proteomes" id="UP000315783">
    <property type="component" value="Unassembled WGS sequence"/>
</dbReference>